<feature type="transmembrane region" description="Helical" evidence="9">
    <location>
        <begin position="12"/>
        <end position="32"/>
    </location>
</feature>
<evidence type="ECO:0000256" key="3">
    <source>
        <dbReference type="ARBA" id="ARBA00012601"/>
    </source>
</evidence>
<keyword evidence="9" id="KW-1133">Transmembrane helix</keyword>
<dbReference type="InterPro" id="IPR012341">
    <property type="entry name" value="6hp_glycosidase-like_sf"/>
</dbReference>
<dbReference type="SUPFAM" id="SSF48208">
    <property type="entry name" value="Six-hairpin glycosidases"/>
    <property type="match status" value="1"/>
</dbReference>
<proteinExistence type="inferred from homology"/>
<feature type="domain" description="Glycoside hydrolase family 9" evidence="10">
    <location>
        <begin position="54"/>
        <end position="532"/>
    </location>
</feature>
<keyword evidence="4" id="KW-0378">Hydrolase</keyword>
<keyword evidence="8" id="KW-0624">Polysaccharide degradation</keyword>
<evidence type="ECO:0000256" key="9">
    <source>
        <dbReference type="SAM" id="Phobius"/>
    </source>
</evidence>
<name>A0A7J7NH74_9MAGN</name>
<evidence type="ECO:0000256" key="1">
    <source>
        <dbReference type="ARBA" id="ARBA00000966"/>
    </source>
</evidence>
<accession>A0A7J7NH74</accession>
<protein>
    <recommendedName>
        <fullName evidence="3">cellulase</fullName>
        <ecNumber evidence="3">3.2.1.4</ecNumber>
    </recommendedName>
</protein>
<dbReference type="InterPro" id="IPR008928">
    <property type="entry name" value="6-hairpin_glycosidase_sf"/>
</dbReference>
<comment type="similarity">
    <text evidence="2">Belongs to the glycosyl hydrolase 9 (cellulase E) family.</text>
</comment>
<keyword evidence="12" id="KW-1185">Reference proteome</keyword>
<evidence type="ECO:0000256" key="7">
    <source>
        <dbReference type="ARBA" id="ARBA00023295"/>
    </source>
</evidence>
<evidence type="ECO:0000313" key="11">
    <source>
        <dbReference type="EMBL" id="KAF6166536.1"/>
    </source>
</evidence>
<dbReference type="Pfam" id="PF00759">
    <property type="entry name" value="Glyco_hydro_9"/>
    <property type="match status" value="1"/>
</dbReference>
<dbReference type="GO" id="GO:0030245">
    <property type="term" value="P:cellulose catabolic process"/>
    <property type="evidence" value="ECO:0007669"/>
    <property type="project" value="UniProtKB-KW"/>
</dbReference>
<evidence type="ECO:0000256" key="4">
    <source>
        <dbReference type="ARBA" id="ARBA00022801"/>
    </source>
</evidence>
<organism evidence="11 12">
    <name type="scientific">Kingdonia uniflora</name>
    <dbReference type="NCBI Taxonomy" id="39325"/>
    <lineage>
        <taxon>Eukaryota</taxon>
        <taxon>Viridiplantae</taxon>
        <taxon>Streptophyta</taxon>
        <taxon>Embryophyta</taxon>
        <taxon>Tracheophyta</taxon>
        <taxon>Spermatophyta</taxon>
        <taxon>Magnoliopsida</taxon>
        <taxon>Ranunculales</taxon>
        <taxon>Circaeasteraceae</taxon>
        <taxon>Kingdonia</taxon>
    </lineage>
</organism>
<keyword evidence="5" id="KW-0136">Cellulose degradation</keyword>
<keyword evidence="6" id="KW-0119">Carbohydrate metabolism</keyword>
<evidence type="ECO:0000256" key="5">
    <source>
        <dbReference type="ARBA" id="ARBA00023001"/>
    </source>
</evidence>
<dbReference type="GO" id="GO:0008810">
    <property type="term" value="F:cellulase activity"/>
    <property type="evidence" value="ECO:0007669"/>
    <property type="project" value="UniProtKB-EC"/>
</dbReference>
<dbReference type="Gene3D" id="1.50.10.10">
    <property type="match status" value="1"/>
</dbReference>
<reference evidence="11 12" key="1">
    <citation type="journal article" date="2020" name="IScience">
        <title>Genome Sequencing of the Endangered Kingdonia uniflora (Circaeasteraceae, Ranunculales) Reveals Potential Mechanisms of Evolutionary Specialization.</title>
        <authorList>
            <person name="Sun Y."/>
            <person name="Deng T."/>
            <person name="Zhang A."/>
            <person name="Moore M.J."/>
            <person name="Landis J.B."/>
            <person name="Lin N."/>
            <person name="Zhang H."/>
            <person name="Zhang X."/>
            <person name="Huang J."/>
            <person name="Zhang X."/>
            <person name="Sun H."/>
            <person name="Wang H."/>
        </authorList>
    </citation>
    <scope>NUCLEOTIDE SEQUENCE [LARGE SCALE GENOMIC DNA]</scope>
    <source>
        <strain evidence="11">TB1705</strain>
        <tissue evidence="11">Leaf</tissue>
    </source>
</reference>
<dbReference type="AlphaFoldDB" id="A0A7J7NH74"/>
<dbReference type="EMBL" id="JACGCM010000786">
    <property type="protein sequence ID" value="KAF6166536.1"/>
    <property type="molecule type" value="Genomic_DNA"/>
</dbReference>
<keyword evidence="9" id="KW-0812">Transmembrane</keyword>
<dbReference type="PANTHER" id="PTHR22298">
    <property type="entry name" value="ENDO-1,4-BETA-GLUCANASE"/>
    <property type="match status" value="1"/>
</dbReference>
<evidence type="ECO:0000313" key="12">
    <source>
        <dbReference type="Proteomes" id="UP000541444"/>
    </source>
</evidence>
<keyword evidence="9" id="KW-0472">Membrane</keyword>
<evidence type="ECO:0000256" key="6">
    <source>
        <dbReference type="ARBA" id="ARBA00023277"/>
    </source>
</evidence>
<dbReference type="Proteomes" id="UP000541444">
    <property type="component" value="Unassembled WGS sequence"/>
</dbReference>
<comment type="catalytic activity">
    <reaction evidence="1">
        <text>Endohydrolysis of (1-&gt;4)-beta-D-glucosidic linkages in cellulose, lichenin and cereal beta-D-glucans.</text>
        <dbReference type="EC" id="3.2.1.4"/>
    </reaction>
</comment>
<comment type="caution">
    <text evidence="11">The sequence shown here is derived from an EMBL/GenBank/DDBJ whole genome shotgun (WGS) entry which is preliminary data.</text>
</comment>
<dbReference type="EC" id="3.2.1.4" evidence="3"/>
<dbReference type="OrthoDB" id="10257085at2759"/>
<keyword evidence="7" id="KW-0326">Glycosidase</keyword>
<evidence type="ECO:0000256" key="2">
    <source>
        <dbReference type="ARBA" id="ARBA00007072"/>
    </source>
</evidence>
<dbReference type="InterPro" id="IPR001701">
    <property type="entry name" value="Glyco_hydro_9"/>
</dbReference>
<evidence type="ECO:0000256" key="8">
    <source>
        <dbReference type="ARBA" id="ARBA00023326"/>
    </source>
</evidence>
<gene>
    <name evidence="11" type="ORF">GIB67_005398</name>
</gene>
<sequence>MGLNDSKHRKSLLWVSTIGLVTFIAVFGYIYFEKSHITIDNADKVYNLHDKKKYIDALQIAMQFFDVQKAGKLENNKIEWRGDSSLDDGKEANLDLSKGMYDDGSHMKSTYTMSSTAAILSWVILEYGARMKSVNQLEPACDSLKWITDYLINTHPEPNKLCIQVGDPDVDHNCWERPETMDEARTLLIANKTSPASDIAAETAAALASASMVFKIKDPNYSEELLHHAEQLFNFAYGFQKMANNSFPDMANYYKNSNDIDEIMWASVWLYHATDDAKYRMIMLEYRYGDPQYQDMFSFTNKLGGAEHLWLRLHLFGTAPTVDAGEEDSLVVAYNEFLCNLPVGPESEDASTARRYDDPMFSSTTLELRLPHASKRAMVASGFEPSNTNQYPAAYGFIALLCSDYMLATKQEVITCTGSGNQMKRKDFYNFALKQADYILGENKQNMSYLIGFGSKYPQQVYHRGSSIPGDENPSCKEGLKWLWSSKPNPNVATGGLIGGQCTALPFNNSRVTTLKQTEPNIFNSALLVGLLSGLVSTTPVGKTLTPPTKL</sequence>
<evidence type="ECO:0000259" key="10">
    <source>
        <dbReference type="Pfam" id="PF00759"/>
    </source>
</evidence>